<organism evidence="2 3">
    <name type="scientific">Nocardioides simplex</name>
    <name type="common">Arthrobacter simplex</name>
    <dbReference type="NCBI Taxonomy" id="2045"/>
    <lineage>
        <taxon>Bacteria</taxon>
        <taxon>Bacillati</taxon>
        <taxon>Actinomycetota</taxon>
        <taxon>Actinomycetes</taxon>
        <taxon>Propionibacteriales</taxon>
        <taxon>Nocardioidaceae</taxon>
        <taxon>Pimelobacter</taxon>
    </lineage>
</organism>
<feature type="region of interest" description="Disordered" evidence="1">
    <location>
        <begin position="24"/>
        <end position="251"/>
    </location>
</feature>
<gene>
    <name evidence="2" type="ORF">F9L07_02800</name>
</gene>
<feature type="compositionally biased region" description="Basic and acidic residues" evidence="1">
    <location>
        <begin position="158"/>
        <end position="171"/>
    </location>
</feature>
<accession>A0A7J5DY30</accession>
<sequence>MDRTGRGERPAGAVGIVRLDLQQDAAAEPGGGRREVAAELDRARAQGPVEPSAHRGLGAAEPRRELLCAEPGVVSERGEQVVDQGRARRRRSGLVAARKERLALGGRADPEPPPGVLGMDGGDHPPLDHLGDRAAAPGHQLVDALADLGQARAEDDDAQVRRPGEEVDGVRPLRRRRALGGLGRAAGGAAQQHQRRVEVRREAGRRRPDHPPGQPLVVQPAPAAGGGGGVDVEDRGDRRPGRPRVDLERVDERQVELRQDLGLTDLVVEARHAPILPYPDSLWWRFPACTAVEMTKS</sequence>
<evidence type="ECO:0000313" key="2">
    <source>
        <dbReference type="EMBL" id="KAB2810890.1"/>
    </source>
</evidence>
<feature type="compositionally biased region" description="Basic and acidic residues" evidence="1">
    <location>
        <begin position="31"/>
        <end position="44"/>
    </location>
</feature>
<evidence type="ECO:0000313" key="3">
    <source>
        <dbReference type="Proteomes" id="UP000449906"/>
    </source>
</evidence>
<feature type="compositionally biased region" description="Basic and acidic residues" evidence="1">
    <location>
        <begin position="232"/>
        <end position="251"/>
    </location>
</feature>
<proteinExistence type="predicted"/>
<evidence type="ECO:0000256" key="1">
    <source>
        <dbReference type="SAM" id="MobiDB-lite"/>
    </source>
</evidence>
<dbReference type="EMBL" id="WBVM01000001">
    <property type="protein sequence ID" value="KAB2810890.1"/>
    <property type="molecule type" value="Genomic_DNA"/>
</dbReference>
<dbReference type="Proteomes" id="UP000449906">
    <property type="component" value="Unassembled WGS sequence"/>
</dbReference>
<protein>
    <submittedName>
        <fullName evidence="2">Uncharacterized protein</fullName>
    </submittedName>
</protein>
<comment type="caution">
    <text evidence="2">The sequence shown here is derived from an EMBL/GenBank/DDBJ whole genome shotgun (WGS) entry which is preliminary data.</text>
</comment>
<feature type="compositionally biased region" description="Basic and acidic residues" evidence="1">
    <location>
        <begin position="195"/>
        <end position="210"/>
    </location>
</feature>
<dbReference type="AlphaFoldDB" id="A0A7J5DY30"/>
<reference evidence="2 3" key="1">
    <citation type="submission" date="2019-09" db="EMBL/GenBank/DDBJ databases">
        <title>Pimelobacter sp. isolated from Paulinella.</title>
        <authorList>
            <person name="Jeong S.E."/>
        </authorList>
    </citation>
    <scope>NUCLEOTIDE SEQUENCE [LARGE SCALE GENOMIC DNA]</scope>
    <source>
        <strain evidence="2 3">Pch-N</strain>
    </source>
</reference>
<feature type="compositionally biased region" description="Basic and acidic residues" evidence="1">
    <location>
        <begin position="121"/>
        <end position="132"/>
    </location>
</feature>
<name>A0A7J5DY30_NOCSI</name>